<organism evidence="2 3">
    <name type="scientific">Clonostachys byssicola</name>
    <dbReference type="NCBI Taxonomy" id="160290"/>
    <lineage>
        <taxon>Eukaryota</taxon>
        <taxon>Fungi</taxon>
        <taxon>Dikarya</taxon>
        <taxon>Ascomycota</taxon>
        <taxon>Pezizomycotina</taxon>
        <taxon>Sordariomycetes</taxon>
        <taxon>Hypocreomycetidae</taxon>
        <taxon>Hypocreales</taxon>
        <taxon>Bionectriaceae</taxon>
        <taxon>Clonostachys</taxon>
    </lineage>
</organism>
<evidence type="ECO:0000313" key="3">
    <source>
        <dbReference type="Proteomes" id="UP000754883"/>
    </source>
</evidence>
<dbReference type="Proteomes" id="UP000754883">
    <property type="component" value="Unassembled WGS sequence"/>
</dbReference>
<reference evidence="3" key="1">
    <citation type="submission" date="2019-06" db="EMBL/GenBank/DDBJ databases">
        <authorList>
            <person name="Broberg M."/>
        </authorList>
    </citation>
    <scope>NUCLEOTIDE SEQUENCE [LARGE SCALE GENOMIC DNA]</scope>
</reference>
<protein>
    <recommendedName>
        <fullName evidence="1">Heterokaryon incompatibility domain-containing protein</fullName>
    </recommendedName>
</protein>
<reference evidence="2 3" key="2">
    <citation type="submission" date="2021-10" db="EMBL/GenBank/DDBJ databases">
        <authorList>
            <person name="Piombo E."/>
        </authorList>
    </citation>
    <scope>NUCLEOTIDE SEQUENCE [LARGE SCALE GENOMIC DNA]</scope>
</reference>
<dbReference type="OrthoDB" id="2157530at2759"/>
<feature type="domain" description="Heterokaryon incompatibility" evidence="1">
    <location>
        <begin position="53"/>
        <end position="245"/>
    </location>
</feature>
<dbReference type="InterPro" id="IPR052895">
    <property type="entry name" value="HetReg/Transcr_Mod"/>
</dbReference>
<dbReference type="PANTHER" id="PTHR24148">
    <property type="entry name" value="ANKYRIN REPEAT DOMAIN-CONTAINING PROTEIN 39 HOMOLOG-RELATED"/>
    <property type="match status" value="1"/>
</dbReference>
<proteinExistence type="predicted"/>
<dbReference type="AlphaFoldDB" id="A0A9N9Y281"/>
<name>A0A9N9Y281_9HYPO</name>
<dbReference type="Pfam" id="PF06985">
    <property type="entry name" value="HET"/>
    <property type="match status" value="1"/>
</dbReference>
<keyword evidence="3" id="KW-1185">Reference proteome</keyword>
<accession>A0A9N9Y281</accession>
<dbReference type="InterPro" id="IPR010730">
    <property type="entry name" value="HET"/>
</dbReference>
<evidence type="ECO:0000313" key="2">
    <source>
        <dbReference type="EMBL" id="CAG9990875.1"/>
    </source>
</evidence>
<dbReference type="Pfam" id="PF26639">
    <property type="entry name" value="Het-6_barrel"/>
    <property type="match status" value="1"/>
</dbReference>
<dbReference type="EMBL" id="CABFNO020001476">
    <property type="protein sequence ID" value="CAG9990875.1"/>
    <property type="molecule type" value="Genomic_DNA"/>
</dbReference>
<gene>
    <name evidence="2" type="ORF">CBYS24578_00007105</name>
</gene>
<dbReference type="PANTHER" id="PTHR24148:SF79">
    <property type="entry name" value="HETEROKARYON INCOMPATIBILITY DOMAIN-CONTAINING PROTEIN"/>
    <property type="match status" value="1"/>
</dbReference>
<sequence>MFTYDPLQEKNREIRLVRLDSSTVTADNPDDASAPETISLEMRHVSMNDEVEYATLSYTWGDPKDTEEIVVRGTPFPVTRNLAAALRQFHQQKLQSWLWIDAICIDMSNAPERHLQVSSMKEIYSQASLVHIWLGQGCMETDLAMDLVSRLGPAAVACDVASLFDHDAVPPEVKAYLKKRADSRDLDGGTEDISGPALGMFLYDLFEEEGLSGDREHKTSKSPLKSGIVNILTRDYWHRIWAFQEVILAREALVHVGTRTVSLDMFDAIFSTLWSYWMMYDLSWLQPRWNYIMAGLEGTFWKIKGLEFRRWMRLPSSPMKAKLAHILWERCGSPNRPFYSATDPRDILYGLLGIIPAEQAKRVLVDYQKPVAEVFAEITRLLLDESSSLKEWDPHAFYLDSCKPGEIDGPLPTWVPDWREVGKYGGPNREISYFKDFKAAGNIPQPVSTQSDGIGSFGILRKAGCRVDVVTEVMEPPEWYQPNRYSASEIRDADTWVQKIARFVDLGPESGPGEDYIWRTANIKSTHRLKPDEDIDIRELVRKFMRQESINAGSLTKEQVQFLYERFGQSSFYWTPATGPSDDEVGRIAHYWRSRAGSSTRNRTFFKTTKGMFGLGYVEVEAGDIVTLIWGVRSPIVLRQRADGGFYFRGDAYVDGIMHGEFLATCPAHEEFSIH</sequence>
<comment type="caution">
    <text evidence="2">The sequence shown here is derived from an EMBL/GenBank/DDBJ whole genome shotgun (WGS) entry which is preliminary data.</text>
</comment>
<evidence type="ECO:0000259" key="1">
    <source>
        <dbReference type="Pfam" id="PF06985"/>
    </source>
</evidence>